<name>U9SN11_RHIID</name>
<evidence type="ECO:0000313" key="1">
    <source>
        <dbReference type="EMBL" id="ERZ97348.1"/>
    </source>
</evidence>
<dbReference type="HOGENOM" id="CLU_3088483_0_0_1"/>
<gene>
    <name evidence="1" type="ORF">GLOINDRAFT_11676</name>
</gene>
<dbReference type="AlphaFoldDB" id="U9SN11"/>
<organism evidence="1">
    <name type="scientific">Rhizophagus irregularis (strain DAOM 181602 / DAOM 197198 / MUCL 43194)</name>
    <name type="common">Arbuscular mycorrhizal fungus</name>
    <name type="synonym">Glomus intraradices</name>
    <dbReference type="NCBI Taxonomy" id="747089"/>
    <lineage>
        <taxon>Eukaryota</taxon>
        <taxon>Fungi</taxon>
        <taxon>Fungi incertae sedis</taxon>
        <taxon>Mucoromycota</taxon>
        <taxon>Glomeromycotina</taxon>
        <taxon>Glomeromycetes</taxon>
        <taxon>Glomerales</taxon>
        <taxon>Glomeraceae</taxon>
        <taxon>Rhizophagus</taxon>
    </lineage>
</organism>
<protein>
    <submittedName>
        <fullName evidence="1">Uncharacterized protein</fullName>
    </submittedName>
</protein>
<dbReference type="EMBL" id="KI299695">
    <property type="protein sequence ID" value="ERZ97348.1"/>
    <property type="molecule type" value="Genomic_DNA"/>
</dbReference>
<reference evidence="1" key="1">
    <citation type="submission" date="2013-07" db="EMBL/GenBank/DDBJ databases">
        <title>The genome of an arbuscular mycorrhizal fungus provides insights into the evolution of the oldest plant symbiosis.</title>
        <authorList>
            <consortium name="DOE Joint Genome Institute"/>
            <person name="Tisserant E."/>
            <person name="Malbreil M."/>
            <person name="Kuo A."/>
            <person name="Kohler A."/>
            <person name="Symeonidi A."/>
            <person name="Balestrini R."/>
            <person name="Charron P."/>
            <person name="Duensing N."/>
            <person name="Frei-dit-Frey N."/>
            <person name="Gianinazzi-Pearson V."/>
            <person name="Gilbert B."/>
            <person name="Handa Y."/>
            <person name="Hijri M."/>
            <person name="Kaul R."/>
            <person name="Kawaguchi M."/>
            <person name="Krajinski F."/>
            <person name="Lammers P."/>
            <person name="Lapierre D."/>
            <person name="Masclaux F.G."/>
            <person name="Murat C."/>
            <person name="Morin E."/>
            <person name="Ndikumana S."/>
            <person name="Pagni M."/>
            <person name="Petitpierre D."/>
            <person name="Requena N."/>
            <person name="Rosikiewicz P."/>
            <person name="Riley R."/>
            <person name="Saito K."/>
            <person name="San Clemente H."/>
            <person name="Shapiro H."/>
            <person name="van Tuinen D."/>
            <person name="Becard G."/>
            <person name="Bonfante P."/>
            <person name="Paszkowski U."/>
            <person name="Shachar-Hill Y."/>
            <person name="Young J.P."/>
            <person name="Sanders I.R."/>
            <person name="Henrissat B."/>
            <person name="Rensing S.A."/>
            <person name="Grigoriev I.V."/>
            <person name="Corradi N."/>
            <person name="Roux C."/>
            <person name="Martin F."/>
        </authorList>
    </citation>
    <scope>NUCLEOTIDE SEQUENCE</scope>
    <source>
        <strain evidence="1">DAOM 197198</strain>
    </source>
</reference>
<proteinExistence type="predicted"/>
<sequence length="52" mass="5864">MFNALLDSTPKILIKSTNAKNKNGRWTLEDFGVAALVNQDLNVWCSTNKRII</sequence>
<accession>U9SN11</accession>